<keyword evidence="4 6" id="KW-1133">Transmembrane helix</keyword>
<evidence type="ECO:0000313" key="8">
    <source>
        <dbReference type="EMBL" id="MEX0429643.1"/>
    </source>
</evidence>
<dbReference type="InterPro" id="IPR007267">
    <property type="entry name" value="GtrA_DPMS_TM"/>
</dbReference>
<gene>
    <name evidence="8" type="ORF">AB3X52_18655</name>
</gene>
<evidence type="ECO:0000259" key="7">
    <source>
        <dbReference type="Pfam" id="PF04138"/>
    </source>
</evidence>
<dbReference type="RefSeq" id="WP_367995610.1">
    <property type="nucleotide sequence ID" value="NZ_JBFPJR010000053.1"/>
</dbReference>
<evidence type="ECO:0000256" key="4">
    <source>
        <dbReference type="ARBA" id="ARBA00022989"/>
    </source>
</evidence>
<name>A0ABV3T3B3_9ACTN</name>
<feature type="transmembrane region" description="Helical" evidence="6">
    <location>
        <begin position="73"/>
        <end position="99"/>
    </location>
</feature>
<feature type="domain" description="GtrA/DPMS transmembrane" evidence="7">
    <location>
        <begin position="15"/>
        <end position="130"/>
    </location>
</feature>
<dbReference type="PANTHER" id="PTHR38459">
    <property type="entry name" value="PROPHAGE BACTOPRENOL-LINKED GLUCOSE TRANSLOCASE HOMOLOG"/>
    <property type="match status" value="1"/>
</dbReference>
<organism evidence="8 9">
    <name type="scientific">Nocardioides eburneus</name>
    <dbReference type="NCBI Taxonomy" id="3231482"/>
    <lineage>
        <taxon>Bacteria</taxon>
        <taxon>Bacillati</taxon>
        <taxon>Actinomycetota</taxon>
        <taxon>Actinomycetes</taxon>
        <taxon>Propionibacteriales</taxon>
        <taxon>Nocardioidaceae</taxon>
        <taxon>Nocardioides</taxon>
    </lineage>
</organism>
<dbReference type="EMBL" id="JBFPJR010000053">
    <property type="protein sequence ID" value="MEX0429643.1"/>
    <property type="molecule type" value="Genomic_DNA"/>
</dbReference>
<feature type="transmembrane region" description="Helical" evidence="6">
    <location>
        <begin position="43"/>
        <end position="61"/>
    </location>
</feature>
<comment type="similarity">
    <text evidence="2">Belongs to the GtrA family.</text>
</comment>
<accession>A0ABV3T3B3</accession>
<reference evidence="8 9" key="1">
    <citation type="submission" date="2024-07" db="EMBL/GenBank/DDBJ databases">
        <authorList>
            <person name="Lee S."/>
            <person name="Kang M."/>
        </authorList>
    </citation>
    <scope>NUCLEOTIDE SEQUENCE [LARGE SCALE GENOMIC DNA]</scope>
    <source>
        <strain evidence="8 9">DS6</strain>
    </source>
</reference>
<evidence type="ECO:0000256" key="5">
    <source>
        <dbReference type="ARBA" id="ARBA00023136"/>
    </source>
</evidence>
<evidence type="ECO:0000313" key="9">
    <source>
        <dbReference type="Proteomes" id="UP001556631"/>
    </source>
</evidence>
<dbReference type="InterPro" id="IPR051401">
    <property type="entry name" value="GtrA_CellWall_Glycosyl"/>
</dbReference>
<dbReference type="Proteomes" id="UP001556631">
    <property type="component" value="Unassembled WGS sequence"/>
</dbReference>
<evidence type="ECO:0000256" key="1">
    <source>
        <dbReference type="ARBA" id="ARBA00004141"/>
    </source>
</evidence>
<feature type="transmembrane region" description="Helical" evidence="6">
    <location>
        <begin position="12"/>
        <end position="37"/>
    </location>
</feature>
<keyword evidence="3 6" id="KW-0812">Transmembrane</keyword>
<keyword evidence="5 6" id="KW-0472">Membrane</keyword>
<dbReference type="PANTHER" id="PTHR38459:SF1">
    <property type="entry name" value="PROPHAGE BACTOPRENOL-LINKED GLUCOSE TRANSLOCASE HOMOLOG"/>
    <property type="match status" value="1"/>
</dbReference>
<proteinExistence type="inferred from homology"/>
<comment type="subcellular location">
    <subcellularLocation>
        <location evidence="1">Membrane</location>
        <topology evidence="1">Multi-pass membrane protein</topology>
    </subcellularLocation>
</comment>
<dbReference type="Pfam" id="PF04138">
    <property type="entry name" value="GtrA_DPMS_TM"/>
    <property type="match status" value="1"/>
</dbReference>
<feature type="transmembrane region" description="Helical" evidence="6">
    <location>
        <begin position="111"/>
        <end position="130"/>
    </location>
</feature>
<sequence>MTLVLALLRRREVAFLLVGGTNTLLGLAAFTALYYLWGDTLHYLGSLVLAYAVGIIVGFVLHRRFVFRVEGNVLVDLLRFTSVQVTSLALNAALLPLMVEVVHLPVVPAQVVSLALVVVASYFGHLLFSFRRPADHAER</sequence>
<comment type="caution">
    <text evidence="8">The sequence shown here is derived from an EMBL/GenBank/DDBJ whole genome shotgun (WGS) entry which is preliminary data.</text>
</comment>
<evidence type="ECO:0000256" key="2">
    <source>
        <dbReference type="ARBA" id="ARBA00009399"/>
    </source>
</evidence>
<keyword evidence="9" id="KW-1185">Reference proteome</keyword>
<evidence type="ECO:0000256" key="3">
    <source>
        <dbReference type="ARBA" id="ARBA00022692"/>
    </source>
</evidence>
<evidence type="ECO:0000256" key="6">
    <source>
        <dbReference type="SAM" id="Phobius"/>
    </source>
</evidence>
<protein>
    <submittedName>
        <fullName evidence="8">GtrA family protein</fullName>
    </submittedName>
</protein>